<protein>
    <submittedName>
        <fullName evidence="1">Uncharacterized protein</fullName>
    </submittedName>
</protein>
<organism evidence="1 2">
    <name type="scientific">Leptospira gomenensis</name>
    <dbReference type="NCBI Taxonomy" id="2484974"/>
    <lineage>
        <taxon>Bacteria</taxon>
        <taxon>Pseudomonadati</taxon>
        <taxon>Spirochaetota</taxon>
        <taxon>Spirochaetia</taxon>
        <taxon>Leptospirales</taxon>
        <taxon>Leptospiraceae</taxon>
        <taxon>Leptospira</taxon>
    </lineage>
</organism>
<comment type="caution">
    <text evidence="1">The sequence shown here is derived from an EMBL/GenBank/DDBJ whole genome shotgun (WGS) entry which is preliminary data.</text>
</comment>
<sequence length="110" mass="12179">MSLNRLQIGFLLILLLLFVSRETHTHSERELAEKTVFEIESSDPDSKPNASCPICELQRSSHTIANPDLSEISISPVLGRYATYFLDSLSLISFFSGSVCFGRAPPFLSA</sequence>
<evidence type="ECO:0000313" key="1">
    <source>
        <dbReference type="EMBL" id="TGK34454.1"/>
    </source>
</evidence>
<dbReference type="RefSeq" id="WP_135591037.1">
    <property type="nucleotide sequence ID" value="NZ_RQEZ01000098.1"/>
</dbReference>
<accession>A0A5F1YZJ4</accession>
<dbReference type="OrthoDB" id="344694at2"/>
<proteinExistence type="predicted"/>
<evidence type="ECO:0000313" key="2">
    <source>
        <dbReference type="Proteomes" id="UP000298277"/>
    </source>
</evidence>
<name>A0A5F1YZJ4_9LEPT</name>
<dbReference type="Proteomes" id="UP000298277">
    <property type="component" value="Unassembled WGS sequence"/>
</dbReference>
<dbReference type="AlphaFoldDB" id="A0A5F1YZJ4"/>
<reference evidence="1" key="1">
    <citation type="journal article" date="2019" name="PLoS Negl. Trop. Dis.">
        <title>Revisiting the worldwide diversity of Leptospira species in the environment.</title>
        <authorList>
            <person name="Vincent A.T."/>
            <person name="Schiettekatte O."/>
            <person name="Bourhy P."/>
            <person name="Veyrier F.J."/>
            <person name="Picardeau M."/>
        </authorList>
    </citation>
    <scope>NUCLEOTIDE SEQUENCE [LARGE SCALE GENOMIC DNA]</scope>
    <source>
        <strain evidence="1">201800299</strain>
    </source>
</reference>
<keyword evidence="2" id="KW-1185">Reference proteome</keyword>
<dbReference type="EMBL" id="RQFA01000037">
    <property type="protein sequence ID" value="TGK34454.1"/>
    <property type="molecule type" value="Genomic_DNA"/>
</dbReference>
<gene>
    <name evidence="1" type="ORF">EHQ17_08475</name>
</gene>